<name>A0ABW5E1P7_9PROT</name>
<dbReference type="Pfam" id="PF04519">
    <property type="entry name" value="Bactofilin"/>
    <property type="match status" value="1"/>
</dbReference>
<evidence type="ECO:0000313" key="3">
    <source>
        <dbReference type="EMBL" id="MFD2265551.1"/>
    </source>
</evidence>
<accession>A0ABW5E1P7</accession>
<proteinExistence type="inferred from homology"/>
<dbReference type="PANTHER" id="PTHR35024">
    <property type="entry name" value="HYPOTHETICAL CYTOSOLIC PROTEIN"/>
    <property type="match status" value="1"/>
</dbReference>
<dbReference type="InterPro" id="IPR007607">
    <property type="entry name" value="BacA/B"/>
</dbReference>
<keyword evidence="4" id="KW-1185">Reference proteome</keyword>
<sequence length="212" mass="22289">MFRRKKKSDPTSEAESVSTDEPTLSLPGTDGPQLSKPESAPIASTPAVPPAPQPTLTPRSEGPRRMPEYPTPSAAAMPAVSGTTQSPRRVAIPNMPMLGGAKPENAEGKRLTVGKDISLSGEINSCDILAVEGKVEATLVGGRAIEIADGGYFKGNAEIDTADIAGRYEGDIVVRDRLTVRATGRIVGKVRYRRLEVELGGELVGDIATLDA</sequence>
<evidence type="ECO:0000256" key="2">
    <source>
        <dbReference type="SAM" id="MobiDB-lite"/>
    </source>
</evidence>
<dbReference type="EMBL" id="JBHUIP010000016">
    <property type="protein sequence ID" value="MFD2265551.1"/>
    <property type="molecule type" value="Genomic_DNA"/>
</dbReference>
<protein>
    <submittedName>
        <fullName evidence="3">Polymer-forming cytoskeletal protein</fullName>
    </submittedName>
</protein>
<feature type="compositionally biased region" description="Polar residues" evidence="2">
    <location>
        <begin position="11"/>
        <end position="22"/>
    </location>
</feature>
<dbReference type="RefSeq" id="WP_379879007.1">
    <property type="nucleotide sequence ID" value="NZ_JBHUIP010000016.1"/>
</dbReference>
<evidence type="ECO:0000313" key="4">
    <source>
        <dbReference type="Proteomes" id="UP001597295"/>
    </source>
</evidence>
<organism evidence="3 4">
    <name type="scientific">Lacibacterium aquatile</name>
    <dbReference type="NCBI Taxonomy" id="1168082"/>
    <lineage>
        <taxon>Bacteria</taxon>
        <taxon>Pseudomonadati</taxon>
        <taxon>Pseudomonadota</taxon>
        <taxon>Alphaproteobacteria</taxon>
        <taxon>Rhodospirillales</taxon>
        <taxon>Rhodospirillaceae</taxon>
    </lineage>
</organism>
<comment type="caution">
    <text evidence="3">The sequence shown here is derived from an EMBL/GenBank/DDBJ whole genome shotgun (WGS) entry which is preliminary data.</text>
</comment>
<evidence type="ECO:0000256" key="1">
    <source>
        <dbReference type="ARBA" id="ARBA00044755"/>
    </source>
</evidence>
<feature type="region of interest" description="Disordered" evidence="2">
    <location>
        <begin position="1"/>
        <end position="105"/>
    </location>
</feature>
<dbReference type="PANTHER" id="PTHR35024:SF4">
    <property type="entry name" value="POLYMER-FORMING CYTOSKELETAL PROTEIN"/>
    <property type="match status" value="1"/>
</dbReference>
<comment type="similarity">
    <text evidence="1">Belongs to the bactofilin family.</text>
</comment>
<reference evidence="4" key="1">
    <citation type="journal article" date="2019" name="Int. J. Syst. Evol. Microbiol.">
        <title>The Global Catalogue of Microorganisms (GCM) 10K type strain sequencing project: providing services to taxonomists for standard genome sequencing and annotation.</title>
        <authorList>
            <consortium name="The Broad Institute Genomics Platform"/>
            <consortium name="The Broad Institute Genome Sequencing Center for Infectious Disease"/>
            <person name="Wu L."/>
            <person name="Ma J."/>
        </authorList>
    </citation>
    <scope>NUCLEOTIDE SEQUENCE [LARGE SCALE GENOMIC DNA]</scope>
    <source>
        <strain evidence="4">CGMCC 1.19062</strain>
    </source>
</reference>
<gene>
    <name evidence="3" type="ORF">ACFSM5_21795</name>
</gene>
<dbReference type="Proteomes" id="UP001597295">
    <property type="component" value="Unassembled WGS sequence"/>
</dbReference>